<dbReference type="PANTHER" id="PTHR21397:SF4">
    <property type="entry name" value="ER MEMBRANE PROTEIN COMPLEX SUBUNIT 10"/>
    <property type="match status" value="1"/>
</dbReference>
<feature type="signal peptide" evidence="10">
    <location>
        <begin position="1"/>
        <end position="20"/>
    </location>
</feature>
<protein>
    <recommendedName>
        <fullName evidence="3">ER membrane protein complex subunit 10</fullName>
    </recommendedName>
</protein>
<keyword evidence="7" id="KW-1133">Transmembrane helix</keyword>
<feature type="chain" id="PRO_5015787817" description="ER membrane protein complex subunit 10" evidence="10">
    <location>
        <begin position="21"/>
        <end position="431"/>
    </location>
</feature>
<sequence length="431" mass="47895">MKLTNSLLLLLITLITISSSISPSSSFQSDELIADDEEFGLEGGRDVIPPPQIQSPPPKASRKRSSDSESDSRLQFALEHAIGENDEFTHAGTFTARLKTSAHGGQVEVQWRRVTVVQVTRFSGFVRNLMVITVVSEVRPHSPEKWLDLAFLRRTVEVTRRYLSLFAIDNYAEDADTLTKLRFSRNDLTATEKENFKKLLENDDYYKIRLPSDVLNAPGRDYVISSVKARCLARDGLDEHIVIHMEGGNILAVNYGSLGACQYPRQLRNPSKWSFNSHTVLKYSEMAPRTPTFSEEIGSADIGDEEGIKPIVERSFWAKYWMYLVPLGLIVMNAMTQAMNMPEEQASGQAGAQPQQAVGAAPRGQGAAIFMTQITNVTLFRMPLNPAALASARNSSSVRTFPPGVCVIINASIWVVTFTEGRAFDKKGQLF</sequence>
<dbReference type="EMBL" id="PKPP01002049">
    <property type="protein sequence ID" value="PWA78003.1"/>
    <property type="molecule type" value="Genomic_DNA"/>
</dbReference>
<reference evidence="11 12" key="1">
    <citation type="journal article" date="2018" name="Mol. Plant">
        <title>The genome of Artemisia annua provides insight into the evolution of Asteraceae family and artemisinin biosynthesis.</title>
        <authorList>
            <person name="Shen Q."/>
            <person name="Zhang L."/>
            <person name="Liao Z."/>
            <person name="Wang S."/>
            <person name="Yan T."/>
            <person name="Shi P."/>
            <person name="Liu M."/>
            <person name="Fu X."/>
            <person name="Pan Q."/>
            <person name="Wang Y."/>
            <person name="Lv Z."/>
            <person name="Lu X."/>
            <person name="Zhang F."/>
            <person name="Jiang W."/>
            <person name="Ma Y."/>
            <person name="Chen M."/>
            <person name="Hao X."/>
            <person name="Li L."/>
            <person name="Tang Y."/>
            <person name="Lv G."/>
            <person name="Zhou Y."/>
            <person name="Sun X."/>
            <person name="Brodelius P.E."/>
            <person name="Rose J.K.C."/>
            <person name="Tang K."/>
        </authorList>
    </citation>
    <scope>NUCLEOTIDE SEQUENCE [LARGE SCALE GENOMIC DNA]</scope>
    <source>
        <strain evidence="12">cv. Huhao1</strain>
        <tissue evidence="11">Leaf</tissue>
    </source>
</reference>
<evidence type="ECO:0000256" key="7">
    <source>
        <dbReference type="ARBA" id="ARBA00022989"/>
    </source>
</evidence>
<evidence type="ECO:0000256" key="10">
    <source>
        <dbReference type="SAM" id="SignalP"/>
    </source>
</evidence>
<dbReference type="OrthoDB" id="1894652at2759"/>
<evidence type="ECO:0000313" key="11">
    <source>
        <dbReference type="EMBL" id="PWA78003.1"/>
    </source>
</evidence>
<keyword evidence="5 10" id="KW-0732">Signal</keyword>
<evidence type="ECO:0000256" key="9">
    <source>
        <dbReference type="SAM" id="MobiDB-lite"/>
    </source>
</evidence>
<accession>A0A2U1NWV2</accession>
<keyword evidence="4" id="KW-0812">Transmembrane</keyword>
<evidence type="ECO:0000313" key="12">
    <source>
        <dbReference type="Proteomes" id="UP000245207"/>
    </source>
</evidence>
<evidence type="ECO:0000256" key="3">
    <source>
        <dbReference type="ARBA" id="ARBA00020105"/>
    </source>
</evidence>
<keyword evidence="6" id="KW-0256">Endoplasmic reticulum</keyword>
<evidence type="ECO:0000256" key="4">
    <source>
        <dbReference type="ARBA" id="ARBA00022692"/>
    </source>
</evidence>
<dbReference type="GO" id="GO:0005789">
    <property type="term" value="C:endoplasmic reticulum membrane"/>
    <property type="evidence" value="ECO:0007669"/>
    <property type="project" value="UniProtKB-SubCell"/>
</dbReference>
<feature type="compositionally biased region" description="Pro residues" evidence="9">
    <location>
        <begin position="48"/>
        <end position="59"/>
    </location>
</feature>
<dbReference type="PANTHER" id="PTHR21397">
    <property type="entry name" value="CHROMATIN COMPLEXES SUBUNIT BAP18-RELATED"/>
    <property type="match status" value="1"/>
</dbReference>
<evidence type="ECO:0000256" key="5">
    <source>
        <dbReference type="ARBA" id="ARBA00022729"/>
    </source>
</evidence>
<name>A0A2U1NWV2_ARTAN</name>
<dbReference type="AlphaFoldDB" id="A0A2U1NWV2"/>
<organism evidence="11 12">
    <name type="scientific">Artemisia annua</name>
    <name type="common">Sweet wormwood</name>
    <dbReference type="NCBI Taxonomy" id="35608"/>
    <lineage>
        <taxon>Eukaryota</taxon>
        <taxon>Viridiplantae</taxon>
        <taxon>Streptophyta</taxon>
        <taxon>Embryophyta</taxon>
        <taxon>Tracheophyta</taxon>
        <taxon>Spermatophyta</taxon>
        <taxon>Magnoliopsida</taxon>
        <taxon>eudicotyledons</taxon>
        <taxon>Gunneridae</taxon>
        <taxon>Pentapetalae</taxon>
        <taxon>asterids</taxon>
        <taxon>campanulids</taxon>
        <taxon>Asterales</taxon>
        <taxon>Asteraceae</taxon>
        <taxon>Asteroideae</taxon>
        <taxon>Anthemideae</taxon>
        <taxon>Artemisiinae</taxon>
        <taxon>Artemisia</taxon>
    </lineage>
</organism>
<feature type="region of interest" description="Disordered" evidence="9">
    <location>
        <begin position="40"/>
        <end position="68"/>
    </location>
</feature>
<evidence type="ECO:0000256" key="8">
    <source>
        <dbReference type="ARBA" id="ARBA00023136"/>
    </source>
</evidence>
<evidence type="ECO:0000256" key="6">
    <source>
        <dbReference type="ARBA" id="ARBA00022824"/>
    </source>
</evidence>
<comment type="similarity">
    <text evidence="2">Belongs to the EMC10 family.</text>
</comment>
<keyword evidence="8" id="KW-0472">Membrane</keyword>
<comment type="subcellular location">
    <subcellularLocation>
        <location evidence="1">Endoplasmic reticulum membrane</location>
        <topology evidence="1">Single-pass type I membrane protein</topology>
    </subcellularLocation>
</comment>
<keyword evidence="12" id="KW-1185">Reference proteome</keyword>
<dbReference type="Proteomes" id="UP000245207">
    <property type="component" value="Unassembled WGS sequence"/>
</dbReference>
<comment type="caution">
    <text evidence="11">The sequence shown here is derived from an EMBL/GenBank/DDBJ whole genome shotgun (WGS) entry which is preliminary data.</text>
</comment>
<dbReference type="STRING" id="35608.A0A2U1NWV2"/>
<evidence type="ECO:0000256" key="1">
    <source>
        <dbReference type="ARBA" id="ARBA00004115"/>
    </source>
</evidence>
<evidence type="ECO:0000256" key="2">
    <source>
        <dbReference type="ARBA" id="ARBA00007695"/>
    </source>
</evidence>
<proteinExistence type="inferred from homology"/>
<dbReference type="CDD" id="cd22209">
    <property type="entry name" value="EMC10"/>
    <property type="match status" value="1"/>
</dbReference>
<gene>
    <name evidence="11" type="ORF">CTI12_AA049180</name>
</gene>